<dbReference type="SUPFAM" id="SSF51695">
    <property type="entry name" value="PLC-like phosphodiesterases"/>
    <property type="match status" value="1"/>
</dbReference>
<protein>
    <submittedName>
        <fullName evidence="2">Glycerophosphodiester phosphodiesterase</fullName>
    </submittedName>
</protein>
<gene>
    <name evidence="2" type="ORF">ENV62_10645</name>
</gene>
<name>A0A7C3WUG4_9BACT</name>
<sequence length="230" mass="25933">MHIMGHRGAPREEPENTLRSIRRALEIGVDAVEVDVHLSRDGRVVVIHDERVDRTTNGQGRVRDLTFAELRELDAGRGERLPSLEEVVDLVNGRAHLVVEVKAPAAGLPVLRIFREREIFRDAHLISFWHPLVKALKEQEPRLRTGVLLVGCPVDPAGLVRPALAEALLLNYAYVTPELVAAAHAHDLLVYVWNIDDVETLKPYLEMNLDGIGTNRPDIVVEYVRQRQVR</sequence>
<dbReference type="Pfam" id="PF03009">
    <property type="entry name" value="GDPD"/>
    <property type="match status" value="1"/>
</dbReference>
<organism evidence="2">
    <name type="scientific">Desulfobacca acetoxidans</name>
    <dbReference type="NCBI Taxonomy" id="60893"/>
    <lineage>
        <taxon>Bacteria</taxon>
        <taxon>Pseudomonadati</taxon>
        <taxon>Thermodesulfobacteriota</taxon>
        <taxon>Desulfobaccia</taxon>
        <taxon>Desulfobaccales</taxon>
        <taxon>Desulfobaccaceae</taxon>
        <taxon>Desulfobacca</taxon>
    </lineage>
</organism>
<dbReference type="GO" id="GO:0006629">
    <property type="term" value="P:lipid metabolic process"/>
    <property type="evidence" value="ECO:0007669"/>
    <property type="project" value="InterPro"/>
</dbReference>
<feature type="domain" description="GP-PDE" evidence="1">
    <location>
        <begin position="1"/>
        <end position="224"/>
    </location>
</feature>
<dbReference type="PANTHER" id="PTHR46211:SF1">
    <property type="entry name" value="GLYCEROPHOSPHODIESTER PHOSPHODIESTERASE, CYTOPLASMIC"/>
    <property type="match status" value="1"/>
</dbReference>
<dbReference type="AlphaFoldDB" id="A0A7C3WUG4"/>
<dbReference type="Gene3D" id="3.20.20.190">
    <property type="entry name" value="Phosphatidylinositol (PI) phosphodiesterase"/>
    <property type="match status" value="1"/>
</dbReference>
<dbReference type="PANTHER" id="PTHR46211">
    <property type="entry name" value="GLYCEROPHOSPHORYL DIESTER PHOSPHODIESTERASE"/>
    <property type="match status" value="1"/>
</dbReference>
<dbReference type="InterPro" id="IPR017946">
    <property type="entry name" value="PLC-like_Pdiesterase_TIM-brl"/>
</dbReference>
<evidence type="ECO:0000313" key="2">
    <source>
        <dbReference type="EMBL" id="HGB15677.1"/>
    </source>
</evidence>
<dbReference type="EMBL" id="DTHB01000060">
    <property type="protein sequence ID" value="HGB15677.1"/>
    <property type="molecule type" value="Genomic_DNA"/>
</dbReference>
<accession>A0A7C3WUG4</accession>
<dbReference type="GO" id="GO:0008081">
    <property type="term" value="F:phosphoric diester hydrolase activity"/>
    <property type="evidence" value="ECO:0007669"/>
    <property type="project" value="InterPro"/>
</dbReference>
<comment type="caution">
    <text evidence="2">The sequence shown here is derived from an EMBL/GenBank/DDBJ whole genome shotgun (WGS) entry which is preliminary data.</text>
</comment>
<dbReference type="InterPro" id="IPR030395">
    <property type="entry name" value="GP_PDE_dom"/>
</dbReference>
<proteinExistence type="predicted"/>
<dbReference type="PROSITE" id="PS51704">
    <property type="entry name" value="GP_PDE"/>
    <property type="match status" value="1"/>
</dbReference>
<reference evidence="2" key="1">
    <citation type="journal article" date="2020" name="mSystems">
        <title>Genome- and Community-Level Interaction Insights into Carbon Utilization and Element Cycling Functions of Hydrothermarchaeota in Hydrothermal Sediment.</title>
        <authorList>
            <person name="Zhou Z."/>
            <person name="Liu Y."/>
            <person name="Xu W."/>
            <person name="Pan J."/>
            <person name="Luo Z.H."/>
            <person name="Li M."/>
        </authorList>
    </citation>
    <scope>NUCLEOTIDE SEQUENCE [LARGE SCALE GENOMIC DNA]</scope>
    <source>
        <strain evidence="2">SpSt-776</strain>
    </source>
</reference>
<evidence type="ECO:0000259" key="1">
    <source>
        <dbReference type="PROSITE" id="PS51704"/>
    </source>
</evidence>